<dbReference type="GO" id="GO:0004792">
    <property type="term" value="F:thiosulfate-cyanide sulfurtransferase activity"/>
    <property type="evidence" value="ECO:0007669"/>
    <property type="project" value="TreeGrafter"/>
</dbReference>
<dbReference type="PROSITE" id="PS50206">
    <property type="entry name" value="RHODANESE_3"/>
    <property type="match status" value="2"/>
</dbReference>
<keyword evidence="1 4" id="KW-0808">Transferase</keyword>
<evidence type="ECO:0000313" key="4">
    <source>
        <dbReference type="EMBL" id="TDU31418.1"/>
    </source>
</evidence>
<dbReference type="AlphaFoldDB" id="A0A4S3JZ04"/>
<keyword evidence="5" id="KW-1185">Reference proteome</keyword>
<dbReference type="RefSeq" id="WP_133879998.1">
    <property type="nucleotide sequence ID" value="NZ_MWIN01000039.1"/>
</dbReference>
<feature type="domain" description="Rhodanese" evidence="3">
    <location>
        <begin position="51"/>
        <end position="149"/>
    </location>
</feature>
<accession>A0A4S3JZ04</accession>
<evidence type="ECO:0000256" key="1">
    <source>
        <dbReference type="ARBA" id="ARBA00022679"/>
    </source>
</evidence>
<dbReference type="InterPro" id="IPR001763">
    <property type="entry name" value="Rhodanese-like_dom"/>
</dbReference>
<keyword evidence="2" id="KW-0677">Repeat</keyword>
<dbReference type="SUPFAM" id="SSF52821">
    <property type="entry name" value="Rhodanese/Cell cycle control phosphatase"/>
    <property type="match status" value="2"/>
</dbReference>
<dbReference type="SMART" id="SM00450">
    <property type="entry name" value="RHOD"/>
    <property type="match status" value="2"/>
</dbReference>
<reference evidence="4 5" key="1">
    <citation type="submission" date="2019-03" db="EMBL/GenBank/DDBJ databases">
        <title>Genomic Encyclopedia of Type Strains, Phase IV (KMG-IV): sequencing the most valuable type-strain genomes for metagenomic binning, comparative biology and taxonomic classification.</title>
        <authorList>
            <person name="Goeker M."/>
        </authorList>
    </citation>
    <scope>NUCLEOTIDE SEQUENCE [LARGE SCALE GENOMIC DNA]</scope>
    <source>
        <strain evidence="4 5">DSM 26377</strain>
    </source>
</reference>
<proteinExistence type="predicted"/>
<dbReference type="OrthoDB" id="9781034at2"/>
<organism evidence="4 5">
    <name type="scientific">Panacagrimonas perspica</name>
    <dbReference type="NCBI Taxonomy" id="381431"/>
    <lineage>
        <taxon>Bacteria</taxon>
        <taxon>Pseudomonadati</taxon>
        <taxon>Pseudomonadota</taxon>
        <taxon>Gammaproteobacteria</taxon>
        <taxon>Nevskiales</taxon>
        <taxon>Nevskiaceae</taxon>
        <taxon>Panacagrimonas</taxon>
    </lineage>
</organism>
<name>A0A4S3JZ04_9GAMM</name>
<evidence type="ECO:0000259" key="3">
    <source>
        <dbReference type="PROSITE" id="PS50206"/>
    </source>
</evidence>
<dbReference type="InterPro" id="IPR045078">
    <property type="entry name" value="TST/MPST-like"/>
</dbReference>
<dbReference type="PANTHER" id="PTHR11364:SF27">
    <property type="entry name" value="SULFURTRANSFERASE"/>
    <property type="match status" value="1"/>
</dbReference>
<dbReference type="Proteomes" id="UP000295341">
    <property type="component" value="Unassembled WGS sequence"/>
</dbReference>
<dbReference type="CDD" id="cd01448">
    <property type="entry name" value="TST_Repeat_1"/>
    <property type="match status" value="1"/>
</dbReference>
<comment type="caution">
    <text evidence="4">The sequence shown here is derived from an EMBL/GenBank/DDBJ whole genome shotgun (WGS) entry which is preliminary data.</text>
</comment>
<dbReference type="InterPro" id="IPR036873">
    <property type="entry name" value="Rhodanese-like_dom_sf"/>
</dbReference>
<feature type="domain" description="Rhodanese" evidence="3">
    <location>
        <begin position="192"/>
        <end position="292"/>
    </location>
</feature>
<dbReference type="Pfam" id="PF00581">
    <property type="entry name" value="Rhodanese"/>
    <property type="match status" value="2"/>
</dbReference>
<sequence>MDYAHPEYLTETDWLEAHLGDPDLRVIDCTHYLPNYFDESAGRRIEMVSGRSHYEAGHIPGSAFVDLREDLCDRNNPRFMYPMPPAAQFEAVMSRLGVGPGTRVVLYDDMLNLWAARVWWMMRSFGFDGAAVLNGGWKKWVAENRPVSQASSTYPASSFVARTRPERIAKRDEVKAAIGDGATCLLNALDPEEFAGRGPVRYKRPGHIPSSVNVSFLGLLKPDTQIYLDADTLRAQFGHAGATGADRVIAYCGGAIAASSAAFALSLIGVENVALYDGSMTEWAADPSLPLV</sequence>
<evidence type="ECO:0000256" key="2">
    <source>
        <dbReference type="ARBA" id="ARBA00022737"/>
    </source>
</evidence>
<dbReference type="Gene3D" id="3.40.250.10">
    <property type="entry name" value="Rhodanese-like domain"/>
    <property type="match status" value="2"/>
</dbReference>
<evidence type="ECO:0000313" key="5">
    <source>
        <dbReference type="Proteomes" id="UP000295341"/>
    </source>
</evidence>
<keyword evidence="4" id="KW-0670">Pyruvate</keyword>
<dbReference type="PANTHER" id="PTHR11364">
    <property type="entry name" value="THIOSULFATE SULFERTANSFERASE"/>
    <property type="match status" value="1"/>
</dbReference>
<protein>
    <submittedName>
        <fullName evidence="4">Thiosulfate/3-mercaptopyruvate sulfurtransferase</fullName>
    </submittedName>
</protein>
<gene>
    <name evidence="4" type="ORF">DFR24_0786</name>
</gene>
<dbReference type="EMBL" id="SOBT01000008">
    <property type="protein sequence ID" value="TDU31418.1"/>
    <property type="molecule type" value="Genomic_DNA"/>
</dbReference>